<protein>
    <submittedName>
        <fullName evidence="6">Prolyl 3-hydroxylase 1</fullName>
    </submittedName>
</protein>
<evidence type="ECO:0000256" key="4">
    <source>
        <dbReference type="SAM" id="SignalP"/>
    </source>
</evidence>
<dbReference type="STRING" id="104452.A0A0L7KV03"/>
<dbReference type="InterPro" id="IPR011990">
    <property type="entry name" value="TPR-like_helical_dom_sf"/>
</dbReference>
<feature type="chain" id="PRO_5005572896" evidence="4">
    <location>
        <begin position="21"/>
        <end position="365"/>
    </location>
</feature>
<evidence type="ECO:0000259" key="5">
    <source>
        <dbReference type="Pfam" id="PF23557"/>
    </source>
</evidence>
<evidence type="ECO:0000256" key="3">
    <source>
        <dbReference type="ARBA" id="ARBA00023180"/>
    </source>
</evidence>
<feature type="signal peptide" evidence="4">
    <location>
        <begin position="1"/>
        <end position="20"/>
    </location>
</feature>
<keyword evidence="3" id="KW-0325">Glycoprotein</keyword>
<evidence type="ECO:0000256" key="1">
    <source>
        <dbReference type="ARBA" id="ARBA00006487"/>
    </source>
</evidence>
<dbReference type="PANTHER" id="PTHR13986:SF8">
    <property type="entry name" value="PROLYL 3-HYDROXYLASE 1-LIKE PROTEIN"/>
    <property type="match status" value="1"/>
</dbReference>
<dbReference type="EMBL" id="JTDY01005351">
    <property type="protein sequence ID" value="KOB67087.1"/>
    <property type="molecule type" value="Genomic_DNA"/>
</dbReference>
<evidence type="ECO:0000313" key="7">
    <source>
        <dbReference type="Proteomes" id="UP000037510"/>
    </source>
</evidence>
<evidence type="ECO:0000256" key="2">
    <source>
        <dbReference type="ARBA" id="ARBA00022729"/>
    </source>
</evidence>
<dbReference type="GO" id="GO:0005783">
    <property type="term" value="C:endoplasmic reticulum"/>
    <property type="evidence" value="ECO:0007669"/>
    <property type="project" value="TreeGrafter"/>
</dbReference>
<evidence type="ECO:0000313" key="6">
    <source>
        <dbReference type="EMBL" id="KOB67087.1"/>
    </source>
</evidence>
<dbReference type="GO" id="GO:0030199">
    <property type="term" value="P:collagen fibril organization"/>
    <property type="evidence" value="ECO:0007669"/>
    <property type="project" value="TreeGrafter"/>
</dbReference>
<proteinExistence type="inferred from homology"/>
<comment type="caution">
    <text evidence="6">The sequence shown here is derived from an EMBL/GenBank/DDBJ whole genome shotgun (WGS) entry which is preliminary data.</text>
</comment>
<dbReference type="InterPro" id="IPR056585">
    <property type="entry name" value="Leprecan_dom"/>
</dbReference>
<organism evidence="6 7">
    <name type="scientific">Operophtera brumata</name>
    <name type="common">Winter moth</name>
    <name type="synonym">Phalaena brumata</name>
    <dbReference type="NCBI Taxonomy" id="104452"/>
    <lineage>
        <taxon>Eukaryota</taxon>
        <taxon>Metazoa</taxon>
        <taxon>Ecdysozoa</taxon>
        <taxon>Arthropoda</taxon>
        <taxon>Hexapoda</taxon>
        <taxon>Insecta</taxon>
        <taxon>Pterygota</taxon>
        <taxon>Neoptera</taxon>
        <taxon>Endopterygota</taxon>
        <taxon>Lepidoptera</taxon>
        <taxon>Glossata</taxon>
        <taxon>Ditrysia</taxon>
        <taxon>Geometroidea</taxon>
        <taxon>Geometridae</taxon>
        <taxon>Larentiinae</taxon>
        <taxon>Operophtera</taxon>
    </lineage>
</organism>
<accession>A0A0L7KV03</accession>
<dbReference type="AlphaFoldDB" id="A0A0L7KV03"/>
<feature type="domain" description="Leprecan-like alpha-helical" evidence="5">
    <location>
        <begin position="27"/>
        <end position="322"/>
    </location>
</feature>
<dbReference type="Gene3D" id="1.25.40.10">
    <property type="entry name" value="Tetratricopeptide repeat domain"/>
    <property type="match status" value="2"/>
</dbReference>
<sequence>MNKFFLTLLIIISSIVLSKCLKLSSLQKTYENGVKAYSGERWTECIKQFEESIHLHKLYRSVILNCRQKCNNQPFQSVLKENIGELKVYEHFFTKKDCLIKCEDSGFEDMRLHHDVGESVLYSMQARKPYEYLHLCYFQMNAMPKAASAAYTYLVLHPDDESMQNNVKYYVDQPEVDAREIVDLESDDYVVLYKNGVKAYNHQNWADTVVNMEEVLHDYMSSENNCRVECERQPEQEWSSEFAITMSNNIAALLHCQQQCQDQLKFLEYNSGIEFIADVLNYIQICYYKLERLDDAAKAVATYLYLLPDDEDMLENKKIYSSLVDTKSFSKRSDVEYYFIRDSYEKKLLKFFHQGNNHNVDSNSI</sequence>
<reference evidence="6 7" key="1">
    <citation type="journal article" date="2015" name="Genome Biol. Evol.">
        <title>The genome of winter moth (Operophtera brumata) provides a genomic perspective on sexual dimorphism and phenology.</title>
        <authorList>
            <person name="Derks M.F."/>
            <person name="Smit S."/>
            <person name="Salis L."/>
            <person name="Schijlen E."/>
            <person name="Bossers A."/>
            <person name="Mateman C."/>
            <person name="Pijl A.S."/>
            <person name="de Ridder D."/>
            <person name="Groenen M.A."/>
            <person name="Visser M.E."/>
            <person name="Megens H.J."/>
        </authorList>
    </citation>
    <scope>NUCLEOTIDE SEQUENCE [LARGE SCALE GENOMIC DNA]</scope>
    <source>
        <strain evidence="6">WM2013NL</strain>
        <tissue evidence="6">Head and thorax</tissue>
    </source>
</reference>
<comment type="similarity">
    <text evidence="1">Belongs to the leprecan family.</text>
</comment>
<keyword evidence="7" id="KW-1185">Reference proteome</keyword>
<dbReference type="Proteomes" id="UP000037510">
    <property type="component" value="Unassembled WGS sequence"/>
</dbReference>
<dbReference type="GO" id="GO:0005518">
    <property type="term" value="F:collagen binding"/>
    <property type="evidence" value="ECO:0007669"/>
    <property type="project" value="TreeGrafter"/>
</dbReference>
<dbReference type="PANTHER" id="PTHR13986">
    <property type="entry name" value="PROTEIN LYSINE HYDROXYLATION COMPLEX COMPONENT"/>
    <property type="match status" value="1"/>
</dbReference>
<name>A0A0L7KV03_OPEBR</name>
<dbReference type="InterPro" id="IPR052284">
    <property type="entry name" value="Collagen_mod_leprecan"/>
</dbReference>
<dbReference type="Pfam" id="PF23557">
    <property type="entry name" value="TPR_leprecan"/>
    <property type="match status" value="1"/>
</dbReference>
<gene>
    <name evidence="6" type="ORF">OBRU01_20246</name>
</gene>
<keyword evidence="2 4" id="KW-0732">Signal</keyword>